<dbReference type="PANTHER" id="PTHR43150">
    <property type="entry name" value="HYPERKINETIC, ISOFORM M"/>
    <property type="match status" value="1"/>
</dbReference>
<accession>A0A9W6TPB6</accession>
<dbReference type="EMBL" id="BSXW01000258">
    <property type="protein sequence ID" value="GMF16695.1"/>
    <property type="molecule type" value="Genomic_DNA"/>
</dbReference>
<dbReference type="AlphaFoldDB" id="A0A9W6TPB6"/>
<evidence type="ECO:0000256" key="2">
    <source>
        <dbReference type="ARBA" id="ARBA00023002"/>
    </source>
</evidence>
<gene>
    <name evidence="3" type="ORF">Plil01_000599000</name>
</gene>
<organism evidence="3 4">
    <name type="scientific">Phytophthora lilii</name>
    <dbReference type="NCBI Taxonomy" id="2077276"/>
    <lineage>
        <taxon>Eukaryota</taxon>
        <taxon>Sar</taxon>
        <taxon>Stramenopiles</taxon>
        <taxon>Oomycota</taxon>
        <taxon>Peronosporomycetes</taxon>
        <taxon>Peronosporales</taxon>
        <taxon>Peronosporaceae</taxon>
        <taxon>Phytophthora</taxon>
    </lineage>
</organism>
<reference evidence="3" key="1">
    <citation type="submission" date="2023-04" db="EMBL/GenBank/DDBJ databases">
        <title>Phytophthora lilii NBRC 32176.</title>
        <authorList>
            <person name="Ichikawa N."/>
            <person name="Sato H."/>
            <person name="Tonouchi N."/>
        </authorList>
    </citation>
    <scope>NUCLEOTIDE SEQUENCE</scope>
    <source>
        <strain evidence="3">NBRC 32176</strain>
    </source>
</reference>
<keyword evidence="1" id="KW-0521">NADP</keyword>
<dbReference type="Proteomes" id="UP001165083">
    <property type="component" value="Unassembled WGS sequence"/>
</dbReference>
<dbReference type="InterPro" id="IPR005399">
    <property type="entry name" value="K_chnl_volt-dep_bsu_KCNAB-rel"/>
</dbReference>
<protein>
    <submittedName>
        <fullName evidence="3">Unnamed protein product</fullName>
    </submittedName>
</protein>
<keyword evidence="2" id="KW-0560">Oxidoreductase</keyword>
<dbReference type="PANTHER" id="PTHR43150:SF2">
    <property type="entry name" value="HYPERKINETIC, ISOFORM M"/>
    <property type="match status" value="1"/>
</dbReference>
<comment type="caution">
    <text evidence="3">The sequence shown here is derived from an EMBL/GenBank/DDBJ whole genome shotgun (WGS) entry which is preliminary data.</text>
</comment>
<proteinExistence type="predicted"/>
<dbReference type="GO" id="GO:0016491">
    <property type="term" value="F:oxidoreductase activity"/>
    <property type="evidence" value="ECO:0007669"/>
    <property type="project" value="UniProtKB-KW"/>
</dbReference>
<sequence>MLACFGSSSSHVGVLCVYKSSTHNSVQDGGWSREDLVISTRIFLGSKGFTEGGPNDQGWSRKHIIEGTKASLVLNSTTWMSSFATVQTRTLQLKNLFEP</sequence>
<evidence type="ECO:0000313" key="3">
    <source>
        <dbReference type="EMBL" id="GMF16695.1"/>
    </source>
</evidence>
<keyword evidence="4" id="KW-1185">Reference proteome</keyword>
<evidence type="ECO:0000313" key="4">
    <source>
        <dbReference type="Proteomes" id="UP001165083"/>
    </source>
</evidence>
<name>A0A9W6TPB6_9STRA</name>
<evidence type="ECO:0000256" key="1">
    <source>
        <dbReference type="ARBA" id="ARBA00022857"/>
    </source>
</evidence>